<proteinExistence type="predicted"/>
<dbReference type="RefSeq" id="WP_281880618.1">
    <property type="nucleotide sequence ID" value="NZ_AP026978.1"/>
</dbReference>
<keyword evidence="2" id="KW-1185">Reference proteome</keyword>
<dbReference type="EMBL" id="AP026978">
    <property type="protein sequence ID" value="BDU00316.1"/>
    <property type="molecule type" value="Genomic_DNA"/>
</dbReference>
<name>A0ABN6U505_9NOCA</name>
<gene>
    <name evidence="1" type="ORF">IFM12276_33440</name>
</gene>
<dbReference type="Proteomes" id="UP001317870">
    <property type="component" value="Chromosome"/>
</dbReference>
<organism evidence="1 2">
    <name type="scientific">Nocardia sputorum</name>
    <dbReference type="NCBI Taxonomy" id="2984338"/>
    <lineage>
        <taxon>Bacteria</taxon>
        <taxon>Bacillati</taxon>
        <taxon>Actinomycetota</taxon>
        <taxon>Actinomycetes</taxon>
        <taxon>Mycobacteriales</taxon>
        <taxon>Nocardiaceae</taxon>
        <taxon>Nocardia</taxon>
    </lineage>
</organism>
<sequence>MSSVSRQPVSEETVYLFMDYGQFRIDGGVESPVEELELLDRALAAHPFASDGLAVAVLSPHQNNFHMPVTVQVWNERPPGDRAEWQQVCETKLRVGPEGILCLSSPTDGAVDCPVPEGRYLIEISGRGFVNYGWPGSTEPGDVWRIRLWPDDGSEPLPAVQWDMPGYGVPENIPLPDVTTPVDDAEEWIVVVDDKGSRRQHIDELQEQAAAFQRRRWGGDPIPRLEDHPGAEDLARHDRAIAEAIATMGDPDLRRLARWSATQACAKTGLTDRPWVRPALAALRDGRPLPPPFDDVDAAMTRLHDEDFGPPDGHVGTIEATIVPGSAAAAANPFDLGPIHRPSFALPTIIDAYQPDALDAAMTTLYATGLVFGREVDTLFAAVRAEFGIG</sequence>
<accession>A0ABN6U505</accession>
<evidence type="ECO:0000313" key="2">
    <source>
        <dbReference type="Proteomes" id="UP001317870"/>
    </source>
</evidence>
<evidence type="ECO:0000313" key="1">
    <source>
        <dbReference type="EMBL" id="BDU00316.1"/>
    </source>
</evidence>
<protein>
    <submittedName>
        <fullName evidence="1">Uncharacterized protein</fullName>
    </submittedName>
</protein>
<reference evidence="1 2" key="1">
    <citation type="submission" date="2022-11" db="EMBL/GenBank/DDBJ databases">
        <title>Genome Sequencing of Nocardia sp. ON39_IFM12276 and assembly.</title>
        <authorList>
            <person name="Shimojima M."/>
            <person name="Toyokawa M."/>
            <person name="Uesaka K."/>
        </authorList>
    </citation>
    <scope>NUCLEOTIDE SEQUENCE [LARGE SCALE GENOMIC DNA]</scope>
    <source>
        <strain evidence="1 2">IFM 12276</strain>
    </source>
</reference>